<evidence type="ECO:0008006" key="3">
    <source>
        <dbReference type="Google" id="ProtNLM"/>
    </source>
</evidence>
<comment type="caution">
    <text evidence="1">The sequence shown here is derived from an EMBL/GenBank/DDBJ whole genome shotgun (WGS) entry which is preliminary data.</text>
</comment>
<dbReference type="Gene3D" id="3.80.10.10">
    <property type="entry name" value="Ribonuclease Inhibitor"/>
    <property type="match status" value="1"/>
</dbReference>
<evidence type="ECO:0000313" key="2">
    <source>
        <dbReference type="Proteomes" id="UP001396898"/>
    </source>
</evidence>
<organism evidence="1 2">
    <name type="scientific">Apiospora marii</name>
    <dbReference type="NCBI Taxonomy" id="335849"/>
    <lineage>
        <taxon>Eukaryota</taxon>
        <taxon>Fungi</taxon>
        <taxon>Dikarya</taxon>
        <taxon>Ascomycota</taxon>
        <taxon>Pezizomycotina</taxon>
        <taxon>Sordariomycetes</taxon>
        <taxon>Xylariomycetidae</taxon>
        <taxon>Amphisphaeriales</taxon>
        <taxon>Apiosporaceae</taxon>
        <taxon>Apiospora</taxon>
    </lineage>
</organism>
<dbReference type="InterPro" id="IPR032675">
    <property type="entry name" value="LRR_dom_sf"/>
</dbReference>
<reference evidence="1 2" key="1">
    <citation type="submission" date="2023-01" db="EMBL/GenBank/DDBJ databases">
        <title>Analysis of 21 Apiospora genomes using comparative genomics revels a genus with tremendous synthesis potential of carbohydrate active enzymes and secondary metabolites.</title>
        <authorList>
            <person name="Sorensen T."/>
        </authorList>
    </citation>
    <scope>NUCLEOTIDE SEQUENCE [LARGE SCALE GENOMIC DNA]</scope>
    <source>
        <strain evidence="1 2">CBS 20057</strain>
    </source>
</reference>
<protein>
    <recommendedName>
        <fullName evidence="3">F-box domain-containing protein</fullName>
    </recommendedName>
</protein>
<accession>A0ABR1R9V3</accession>
<keyword evidence="2" id="KW-1185">Reference proteome</keyword>
<sequence>MGEDMVHHPGVPSLALRSFPALKELSWAGLSTHEYDALAPALRQCAPRLTKLELDLEWHEYMTEDYMIGLSSRRTLPFFSKKVLRLHRPGSLVFPALKSLSLSNVDLNSHNFAIARSIDFANLEHLHLRFCPGTERVLQHLAASGSNKLRTLETNIGYSYRPLPANEQQTIWIAFLESFQGLEELYINISNEAAGLTTGIWRAVGRHRKTLRQFGYHQRQHFTDEYGNGEETWEAFGENGVDAVDALNVGLSETADLEVDESNNPLCHLDLRGLGLGCSPKLMMPIVSPFCHKSCLQLLHMRRSGLDSILEDPDDSPIPLPIYKAEDVIRSELHPFLQWVFGPRGIRSLRLFVYGDFSHGDRYRRYWKVMCRNETPEAAAAGDAEARFYREVTEDDQGLWGLLKEHEGLVSALPNDGLFGGYHPDSGGAQ</sequence>
<gene>
    <name evidence="1" type="ORF">PG991_012173</name>
</gene>
<name>A0ABR1R9V3_9PEZI</name>
<evidence type="ECO:0000313" key="1">
    <source>
        <dbReference type="EMBL" id="KAK8005876.1"/>
    </source>
</evidence>
<dbReference type="SUPFAM" id="SSF52047">
    <property type="entry name" value="RNI-like"/>
    <property type="match status" value="1"/>
</dbReference>
<proteinExistence type="predicted"/>
<dbReference type="Proteomes" id="UP001396898">
    <property type="component" value="Unassembled WGS sequence"/>
</dbReference>
<dbReference type="EMBL" id="JAQQWI010000017">
    <property type="protein sequence ID" value="KAK8005876.1"/>
    <property type="molecule type" value="Genomic_DNA"/>
</dbReference>